<reference evidence="1 2" key="1">
    <citation type="submission" date="2006-10" db="EMBL/GenBank/DDBJ databases">
        <title>Complete sequence of plasmid pPRO1 of Pelobacter propionicus DSM 2379.</title>
        <authorList>
            <consortium name="US DOE Joint Genome Institute"/>
            <person name="Copeland A."/>
            <person name="Lucas S."/>
            <person name="Lapidus A."/>
            <person name="Barry K."/>
            <person name="Detter J.C."/>
            <person name="Glavina del Rio T."/>
            <person name="Hammon N."/>
            <person name="Israni S."/>
            <person name="Dalin E."/>
            <person name="Tice H."/>
            <person name="Pitluck S."/>
            <person name="Saunders E."/>
            <person name="Brettin T."/>
            <person name="Bruce D."/>
            <person name="Han C."/>
            <person name="Tapia R."/>
            <person name="Schmutz J."/>
            <person name="Larimer F."/>
            <person name="Land M."/>
            <person name="Hauser L."/>
            <person name="Kyrpides N."/>
            <person name="Kim E."/>
            <person name="Lovley D."/>
            <person name="Richardson P."/>
        </authorList>
    </citation>
    <scope>NUCLEOTIDE SEQUENCE [LARGE SCALE GENOMIC DNA]</scope>
    <source>
        <strain evidence="2">DSM 2379 / NBRC 103807 / OttBd1</strain>
        <plasmid evidence="2">Plasmid pPRO1</plasmid>
    </source>
</reference>
<dbReference type="EMBL" id="CP000483">
    <property type="protein sequence ID" value="ABL01365.1"/>
    <property type="molecule type" value="Genomic_DNA"/>
</dbReference>
<organism evidence="1 2">
    <name type="scientific">Pelobacter propionicus (strain DSM 2379 / NBRC 103807 / OttBd1)</name>
    <dbReference type="NCBI Taxonomy" id="338966"/>
    <lineage>
        <taxon>Bacteria</taxon>
        <taxon>Pseudomonadati</taxon>
        <taxon>Thermodesulfobacteriota</taxon>
        <taxon>Desulfuromonadia</taxon>
        <taxon>Desulfuromonadales</taxon>
        <taxon>Desulfuromonadaceae</taxon>
        <taxon>Pelobacter</taxon>
    </lineage>
</organism>
<accession>A0R7Q7</accession>
<evidence type="ECO:0000313" key="2">
    <source>
        <dbReference type="Proteomes" id="UP000006732"/>
    </source>
</evidence>
<dbReference type="HOGENOM" id="CLU_425718_0_0_7"/>
<name>A0R7Q7_PELPD</name>
<sequence>MVASAIITNTCQAGPMEDAQAAGTSSGATIQGLFGNKIGFNDNISTPLTSNATLLKTIDGSTSFSADLATPSSNKFLDLVIQPSPTGDLQLAMFSIDTNMDGTTDYVYQVPRPISGVCGNGYVTCTTGTWSGCSYYKWISDSNGQLSDVSAQSSDLGGCYCINSSCGSNLVWSNANIILKDLGGGGVSAIQKANIGFMVTNVSVTPVSISYYGRLTNNATMSTTNATTILPTPATAQDYYNNPTALSSEVNNLVAVSASDPDSLYSMIYNSSAATATQRTVTQCSIKRNGSVSTVSEDIGYDVAFIIDYDADGSSKECNWATQSFACKTIYGGGMGYTNCKKTVMSHLTDIVHSLYPVSAGQSCISMDVKGTVDPLSPHPGCNGSGNDSTHAFVRVWCYTKLPHSGSQITSNIPIVREKRDEYSETVSDGCSVYAADTNCRLQNEEIDGVVTVNNYNVTGLSGLSGCRTFNGQVGNFDICRPWWEKKRTYFCENPVAYDFSDIGTRYGSLEQSFVQSGNSVTFTDNTKDASGNWTNQTVNLTLISTPTGSACEQSCKTKAPKEDNEVTTSGLGSTLRRNNANAYDYLYRICVNSVCPIELPGEVIISNCACGSSIDEAATAVQAMRLAGKDTICTSGVEKPLQ</sequence>
<dbReference type="eggNOG" id="ENOG5030D89">
    <property type="taxonomic scope" value="Bacteria"/>
</dbReference>
<keyword evidence="2" id="KW-1185">Reference proteome</keyword>
<gene>
    <name evidence="1" type="ordered locus">Ppro_3776</name>
</gene>
<protein>
    <submittedName>
        <fullName evidence="1">Uncharacterized protein</fullName>
    </submittedName>
</protein>
<geneLocation type="plasmid" evidence="1 2">
    <name>pPRO1</name>
</geneLocation>
<proteinExistence type="predicted"/>
<dbReference type="AlphaFoldDB" id="A0R7Q7"/>
<evidence type="ECO:0000313" key="1">
    <source>
        <dbReference type="EMBL" id="ABL01365.1"/>
    </source>
</evidence>
<dbReference type="KEGG" id="ppd:Ppro_3776"/>
<keyword evidence="1" id="KW-0614">Plasmid</keyword>
<dbReference type="Proteomes" id="UP000006732">
    <property type="component" value="Plasmid pPRO1"/>
</dbReference>